<feature type="compositionally biased region" description="Basic and acidic residues" evidence="1">
    <location>
        <begin position="53"/>
        <end position="62"/>
    </location>
</feature>
<dbReference type="EMBL" id="OX395133">
    <property type="protein sequence ID" value="CAI5782346.1"/>
    <property type="molecule type" value="Genomic_DNA"/>
</dbReference>
<dbReference type="Proteomes" id="UP001178461">
    <property type="component" value="Chromosome 8"/>
</dbReference>
<dbReference type="AlphaFoldDB" id="A0AA35KQ88"/>
<feature type="region of interest" description="Disordered" evidence="1">
    <location>
        <begin position="29"/>
        <end position="65"/>
    </location>
</feature>
<accession>A0AA35KQ88</accession>
<protein>
    <submittedName>
        <fullName evidence="2">Uncharacterized protein</fullName>
    </submittedName>
</protein>
<reference evidence="2" key="1">
    <citation type="submission" date="2022-12" db="EMBL/GenBank/DDBJ databases">
        <authorList>
            <person name="Alioto T."/>
            <person name="Alioto T."/>
            <person name="Gomez Garrido J."/>
        </authorList>
    </citation>
    <scope>NUCLEOTIDE SEQUENCE</scope>
</reference>
<evidence type="ECO:0000256" key="1">
    <source>
        <dbReference type="SAM" id="MobiDB-lite"/>
    </source>
</evidence>
<keyword evidence="3" id="KW-1185">Reference proteome</keyword>
<sequence>MVSIVRGLPEGRSCPGQLQRVALLASECHNPTAPPSKQKKTECSVSSESIDTAGKEERELGQRRSSSHVVGVHAQLLCKAAHLSCSPVQCTQKTSPFLLTKEGGWEVI</sequence>
<name>A0AA35KQ88_9SAUR</name>
<gene>
    <name evidence="2" type="ORF">PODLI_1B017347</name>
</gene>
<organism evidence="2 3">
    <name type="scientific">Podarcis lilfordi</name>
    <name type="common">Lilford's wall lizard</name>
    <dbReference type="NCBI Taxonomy" id="74358"/>
    <lineage>
        <taxon>Eukaryota</taxon>
        <taxon>Metazoa</taxon>
        <taxon>Chordata</taxon>
        <taxon>Craniata</taxon>
        <taxon>Vertebrata</taxon>
        <taxon>Euteleostomi</taxon>
        <taxon>Lepidosauria</taxon>
        <taxon>Squamata</taxon>
        <taxon>Bifurcata</taxon>
        <taxon>Unidentata</taxon>
        <taxon>Episquamata</taxon>
        <taxon>Laterata</taxon>
        <taxon>Lacertibaenia</taxon>
        <taxon>Lacertidae</taxon>
        <taxon>Podarcis</taxon>
    </lineage>
</organism>
<evidence type="ECO:0000313" key="3">
    <source>
        <dbReference type="Proteomes" id="UP001178461"/>
    </source>
</evidence>
<proteinExistence type="predicted"/>
<evidence type="ECO:0000313" key="2">
    <source>
        <dbReference type="EMBL" id="CAI5782346.1"/>
    </source>
</evidence>